<dbReference type="InterPro" id="IPR001048">
    <property type="entry name" value="Asp/Glu/Uridylate_kinase"/>
</dbReference>
<dbReference type="EMBL" id="JBHTLT010000016">
    <property type="protein sequence ID" value="MFD1204035.1"/>
    <property type="molecule type" value="Genomic_DNA"/>
</dbReference>
<evidence type="ECO:0000259" key="8">
    <source>
        <dbReference type="Pfam" id="PF00696"/>
    </source>
</evidence>
<keyword evidence="3" id="KW-0808">Transferase</keyword>
<dbReference type="RefSeq" id="WP_336823005.1">
    <property type="nucleotide sequence ID" value="NZ_JBHTLT010000016.1"/>
</dbReference>
<evidence type="ECO:0000256" key="1">
    <source>
        <dbReference type="ARBA" id="ARBA00010122"/>
    </source>
</evidence>
<comment type="similarity">
    <text evidence="1">Belongs to the aspartokinase family.</text>
</comment>
<dbReference type="Pfam" id="PF00696">
    <property type="entry name" value="AA_kinase"/>
    <property type="match status" value="1"/>
</dbReference>
<dbReference type="GO" id="GO:0016301">
    <property type="term" value="F:kinase activity"/>
    <property type="evidence" value="ECO:0007669"/>
    <property type="project" value="UniProtKB-KW"/>
</dbReference>
<comment type="caution">
    <text evidence="9">The sequence shown here is derived from an EMBL/GenBank/DDBJ whole genome shotgun (WGS) entry which is preliminary data.</text>
</comment>
<protein>
    <recommendedName>
        <fullName evidence="2">aspartate kinase</fullName>
        <ecNumber evidence="2">2.7.2.4</ecNumber>
    </recommendedName>
</protein>
<reference evidence="10" key="1">
    <citation type="journal article" date="2019" name="Int. J. Syst. Evol. Microbiol.">
        <title>The Global Catalogue of Microorganisms (GCM) 10K type strain sequencing project: providing services to taxonomists for standard genome sequencing and annotation.</title>
        <authorList>
            <consortium name="The Broad Institute Genomics Platform"/>
            <consortium name="The Broad Institute Genome Sequencing Center for Infectious Disease"/>
            <person name="Wu L."/>
            <person name="Ma J."/>
        </authorList>
    </citation>
    <scope>NUCLEOTIDE SEQUENCE [LARGE SCALE GENOMIC DNA]</scope>
    <source>
        <strain evidence="10">CCUG 53915</strain>
    </source>
</reference>
<comment type="catalytic activity">
    <reaction evidence="7">
        <text>L-aspartate + ATP = 4-phospho-L-aspartate + ADP</text>
        <dbReference type="Rhea" id="RHEA:23776"/>
        <dbReference type="ChEBI" id="CHEBI:29991"/>
        <dbReference type="ChEBI" id="CHEBI:30616"/>
        <dbReference type="ChEBI" id="CHEBI:57535"/>
        <dbReference type="ChEBI" id="CHEBI:456216"/>
        <dbReference type="EC" id="2.7.2.4"/>
    </reaction>
</comment>
<dbReference type="PANTHER" id="PTHR21499">
    <property type="entry name" value="ASPARTATE KINASE"/>
    <property type="match status" value="1"/>
</dbReference>
<keyword evidence="6" id="KW-0067">ATP-binding</keyword>
<evidence type="ECO:0000256" key="5">
    <source>
        <dbReference type="ARBA" id="ARBA00022777"/>
    </source>
</evidence>
<dbReference type="EC" id="2.7.2.4" evidence="2"/>
<keyword evidence="10" id="KW-1185">Reference proteome</keyword>
<dbReference type="PANTHER" id="PTHR21499:SF3">
    <property type="entry name" value="ASPARTOKINASE"/>
    <property type="match status" value="1"/>
</dbReference>
<evidence type="ECO:0000313" key="10">
    <source>
        <dbReference type="Proteomes" id="UP001597231"/>
    </source>
</evidence>
<dbReference type="Gene3D" id="3.40.1160.10">
    <property type="entry name" value="Acetylglutamate kinase-like"/>
    <property type="match status" value="1"/>
</dbReference>
<evidence type="ECO:0000313" key="9">
    <source>
        <dbReference type="EMBL" id="MFD1204035.1"/>
    </source>
</evidence>
<dbReference type="SUPFAM" id="SSF53633">
    <property type="entry name" value="Carbamate kinase-like"/>
    <property type="match status" value="1"/>
</dbReference>
<evidence type="ECO:0000256" key="2">
    <source>
        <dbReference type="ARBA" id="ARBA00013059"/>
    </source>
</evidence>
<evidence type="ECO:0000256" key="7">
    <source>
        <dbReference type="ARBA" id="ARBA00047872"/>
    </source>
</evidence>
<evidence type="ECO:0000256" key="6">
    <source>
        <dbReference type="ARBA" id="ARBA00022840"/>
    </source>
</evidence>
<evidence type="ECO:0000256" key="3">
    <source>
        <dbReference type="ARBA" id="ARBA00022679"/>
    </source>
</evidence>
<keyword evidence="5 9" id="KW-0418">Kinase</keyword>
<evidence type="ECO:0000256" key="4">
    <source>
        <dbReference type="ARBA" id="ARBA00022741"/>
    </source>
</evidence>
<gene>
    <name evidence="9" type="ORF">ACFQ38_02680</name>
</gene>
<sequence>MKRMKRTSRRKLGVMMIVQKFGGVAMKDKQSRKLCIEHIKNGLKEHQNVIVVVSAIGRGSDPYSTDSLLQLTDAFSSSKAASDLAASCGELIAAAVISAELEQEGVPNRVLHGIQAGIWTAGNFGDGTIVDIDPAMITDSLSQTGCVVIPGFQGINENGQVMTIGRGGSDLTAIALGAALRVSHVEFFKDVPGVMTGDPRTNENTTKLSDMAINELLPLLETDRPIIQKRAALYAMQKAIPLYIRGIATLEEGTWIYPAVTDRKSNKNSIH</sequence>
<proteinExistence type="inferred from homology"/>
<accession>A0ABW3TTL8</accession>
<organism evidence="9 10">
    <name type="scientific">Sporosarcina contaminans</name>
    <dbReference type="NCBI Taxonomy" id="633403"/>
    <lineage>
        <taxon>Bacteria</taxon>
        <taxon>Bacillati</taxon>
        <taxon>Bacillota</taxon>
        <taxon>Bacilli</taxon>
        <taxon>Bacillales</taxon>
        <taxon>Caryophanaceae</taxon>
        <taxon>Sporosarcina</taxon>
    </lineage>
</organism>
<feature type="domain" description="Aspartate/glutamate/uridylate kinase" evidence="8">
    <location>
        <begin position="15"/>
        <end position="245"/>
    </location>
</feature>
<dbReference type="InterPro" id="IPR036393">
    <property type="entry name" value="AceGlu_kinase-like_sf"/>
</dbReference>
<keyword evidence="4" id="KW-0547">Nucleotide-binding</keyword>
<name>A0ABW3TTL8_9BACL</name>
<dbReference type="Proteomes" id="UP001597231">
    <property type="component" value="Unassembled WGS sequence"/>
</dbReference>